<dbReference type="GO" id="GO:0004674">
    <property type="term" value="F:protein serine/threonine kinase activity"/>
    <property type="evidence" value="ECO:0007669"/>
    <property type="project" value="TreeGrafter"/>
</dbReference>
<dbReference type="PROSITE" id="PS50088">
    <property type="entry name" value="ANK_REPEAT"/>
    <property type="match status" value="1"/>
</dbReference>
<accession>A0AAN7UZF7</accession>
<evidence type="ECO:0000313" key="4">
    <source>
        <dbReference type="Proteomes" id="UP001305414"/>
    </source>
</evidence>
<dbReference type="SMART" id="SM00220">
    <property type="entry name" value="S_TKc"/>
    <property type="match status" value="1"/>
</dbReference>
<dbReference type="InterPro" id="IPR002110">
    <property type="entry name" value="Ankyrin_rpt"/>
</dbReference>
<dbReference type="Pfam" id="PF00069">
    <property type="entry name" value="Pkinase"/>
    <property type="match status" value="1"/>
</dbReference>
<dbReference type="GO" id="GO:0005524">
    <property type="term" value="F:ATP binding"/>
    <property type="evidence" value="ECO:0007669"/>
    <property type="project" value="InterPro"/>
</dbReference>
<dbReference type="SUPFAM" id="SSF56112">
    <property type="entry name" value="Protein kinase-like (PK-like)"/>
    <property type="match status" value="1"/>
</dbReference>
<dbReference type="Gene3D" id="1.25.40.20">
    <property type="entry name" value="Ankyrin repeat-containing domain"/>
    <property type="match status" value="1"/>
</dbReference>
<evidence type="ECO:0000256" key="1">
    <source>
        <dbReference type="PROSITE-ProRule" id="PRU00023"/>
    </source>
</evidence>
<evidence type="ECO:0000259" key="2">
    <source>
        <dbReference type="PROSITE" id="PS50011"/>
    </source>
</evidence>
<dbReference type="PANTHER" id="PTHR24359">
    <property type="entry name" value="SERINE/THREONINE-PROTEIN KINASE SBK1"/>
    <property type="match status" value="1"/>
</dbReference>
<comment type="caution">
    <text evidence="3">The sequence shown here is derived from an EMBL/GenBank/DDBJ whole genome shotgun (WGS) entry which is preliminary data.</text>
</comment>
<gene>
    <name evidence="3" type="ORF">RRF57_011363</name>
</gene>
<name>A0AAN7UZF7_9PEZI</name>
<dbReference type="AlphaFoldDB" id="A0AAN7UZF7"/>
<dbReference type="InterPro" id="IPR008271">
    <property type="entry name" value="Ser/Thr_kinase_AS"/>
</dbReference>
<dbReference type="SUPFAM" id="SSF48403">
    <property type="entry name" value="Ankyrin repeat"/>
    <property type="match status" value="1"/>
</dbReference>
<keyword evidence="1" id="KW-0040">ANK repeat</keyword>
<reference evidence="3 4" key="1">
    <citation type="submission" date="2023-10" db="EMBL/GenBank/DDBJ databases">
        <title>Draft genome sequence of Xylaria bambusicola isolate GMP-LS, the root and basal stem rot pathogen of sugarcane in Indonesia.</title>
        <authorList>
            <person name="Selvaraj P."/>
            <person name="Muralishankar V."/>
            <person name="Muruganantham S."/>
            <person name="Sp S."/>
            <person name="Haryani S."/>
            <person name="Lau K.J.X."/>
            <person name="Naqvi N.I."/>
        </authorList>
    </citation>
    <scope>NUCLEOTIDE SEQUENCE [LARGE SCALE GENOMIC DNA]</scope>
    <source>
        <strain evidence="3">GMP-LS</strain>
    </source>
</reference>
<dbReference type="CDD" id="cd00180">
    <property type="entry name" value="PKc"/>
    <property type="match status" value="1"/>
</dbReference>
<dbReference type="InterPro" id="IPR011009">
    <property type="entry name" value="Kinase-like_dom_sf"/>
</dbReference>
<dbReference type="SMART" id="SM00248">
    <property type="entry name" value="ANK"/>
    <property type="match status" value="2"/>
</dbReference>
<dbReference type="Pfam" id="PF12796">
    <property type="entry name" value="Ank_2"/>
    <property type="match status" value="1"/>
</dbReference>
<dbReference type="InterPro" id="IPR000719">
    <property type="entry name" value="Prot_kinase_dom"/>
</dbReference>
<dbReference type="PANTHER" id="PTHR24359:SF1">
    <property type="entry name" value="INHIBITOR OF NUCLEAR FACTOR KAPPA-B KINASE EPSILON SUBUNIT HOMOLOG 1-RELATED"/>
    <property type="match status" value="1"/>
</dbReference>
<organism evidence="3 4">
    <name type="scientific">Xylaria bambusicola</name>
    <dbReference type="NCBI Taxonomy" id="326684"/>
    <lineage>
        <taxon>Eukaryota</taxon>
        <taxon>Fungi</taxon>
        <taxon>Dikarya</taxon>
        <taxon>Ascomycota</taxon>
        <taxon>Pezizomycotina</taxon>
        <taxon>Sordariomycetes</taxon>
        <taxon>Xylariomycetidae</taxon>
        <taxon>Xylariales</taxon>
        <taxon>Xylariaceae</taxon>
        <taxon>Xylaria</taxon>
    </lineage>
</organism>
<feature type="domain" description="Protein kinase" evidence="2">
    <location>
        <begin position="71"/>
        <end position="416"/>
    </location>
</feature>
<dbReference type="Gene3D" id="1.10.510.10">
    <property type="entry name" value="Transferase(Phosphotransferase) domain 1"/>
    <property type="match status" value="1"/>
</dbReference>
<evidence type="ECO:0000313" key="3">
    <source>
        <dbReference type="EMBL" id="KAK5635651.1"/>
    </source>
</evidence>
<protein>
    <recommendedName>
        <fullName evidence="2">Protein kinase domain-containing protein</fullName>
    </recommendedName>
</protein>
<dbReference type="InterPro" id="IPR036770">
    <property type="entry name" value="Ankyrin_rpt-contain_sf"/>
</dbReference>
<keyword evidence="4" id="KW-1185">Reference proteome</keyword>
<dbReference type="EMBL" id="JAWHQM010000056">
    <property type="protein sequence ID" value="KAK5635651.1"/>
    <property type="molecule type" value="Genomic_DNA"/>
</dbReference>
<dbReference type="PROSITE" id="PS00108">
    <property type="entry name" value="PROTEIN_KINASE_ST"/>
    <property type="match status" value="1"/>
</dbReference>
<dbReference type="PROSITE" id="PS50011">
    <property type="entry name" value="PROTEIN_KINASE_DOM"/>
    <property type="match status" value="1"/>
</dbReference>
<proteinExistence type="predicted"/>
<feature type="repeat" description="ANK" evidence="1">
    <location>
        <begin position="669"/>
        <end position="701"/>
    </location>
</feature>
<sequence length="767" mass="84994">MSSVAEYYYGEPTSNDLVISRQPRAAHPDQELPGQAAFVAILTSLNVPILNQSSNSVLGQDQLLVGAGASYSVTKSILSPATGSFVPGVHTPHGIPSTTSPGEESQRDFQDLGKYVIKRIIPTSNAESDRIQLTAITNEVRICMSQFLPILAATGTQDCLLQPQTLLRGRVVVANQTLKRAPEIVKLLGVAWDDFPTAGRHWPRLLLEAADYGNLTEFIRDQQDAIKWDVKVKLLYDVLTGLEVLHDHKVVHGDLKLENVLVFNQEYHESGARIHYRAKLCDFGFSIIISDYPRGWIFAAKLGTNPWMAPELTFGTAVDIDLLPAADIYSFGLLLARVFMHGGNPFEDLEDEDILRLKRDPEGLQMAQTVSSAIFKKADYTPDQQSVIENKLLTTLLTNPTSRIRLRQLLIEYDLMFGKLRGFSRTLAKLPQPIDWLDILSHASSSIPDFEGFGQGRLDLLPGPTVREVVQDLKDRASKPSHEQQNASAEAISGCAHLHEASRRVPSPPLAELVKAKLLELAQSELNNSLVCMVSNKVTMKGSFLALRQWADQDCSAYSEYLLSREFRIMMVTSIAIYYMSSSVPKESNTAEPFDFSVLDSYDMINDAANGSRSRIEFIKSVHRFNCLERTNLSGFTLLQEAAAAGNLKLATILVNDLGANVNTIGETPGFTPLWISCCTGFLDIAFFLVAHGADPNCRDELASRTILHFVNRCRTKQDMVQLVRIAFQAGIDLETRDANGHTPLLSTFIGWDFSRGLAPRYLLEHG</sequence>
<dbReference type="Proteomes" id="UP001305414">
    <property type="component" value="Unassembled WGS sequence"/>
</dbReference>